<keyword evidence="1" id="KW-0732">Signal</keyword>
<reference evidence="2 3" key="1">
    <citation type="submission" date="2016-05" db="EMBL/GenBank/DDBJ databases">
        <title>Genome sequencing reveals origins of a unique bacterial endosymbiosis in the earliest lineages of terrestrial Fungi.</title>
        <authorList>
            <consortium name="DOE Joint Genome Institute"/>
            <person name="Uehling J."/>
            <person name="Gryganskyi A."/>
            <person name="Hameed K."/>
            <person name="Tschaplinski T."/>
            <person name="Misztal P."/>
            <person name="Wu S."/>
            <person name="Desiro A."/>
            <person name="Vande Pol N."/>
            <person name="Du Z.-Y."/>
            <person name="Zienkiewicz A."/>
            <person name="Zienkiewicz K."/>
            <person name="Morin E."/>
            <person name="Tisserant E."/>
            <person name="Splivallo R."/>
            <person name="Hainaut M."/>
            <person name="Henrissat B."/>
            <person name="Ohm R."/>
            <person name="Kuo A."/>
            <person name="Yan J."/>
            <person name="Lipzen A."/>
            <person name="Nolan M."/>
            <person name="Labutti K."/>
            <person name="Barry K."/>
            <person name="Goldstein A."/>
            <person name="Labbe J."/>
            <person name="Schadt C."/>
            <person name="Tuskan G."/>
            <person name="Grigoriev I."/>
            <person name="Martin F."/>
            <person name="Vilgalys R."/>
            <person name="Bonito G."/>
        </authorList>
    </citation>
    <scope>NUCLEOTIDE SEQUENCE [LARGE SCALE GENOMIC DNA]</scope>
    <source>
        <strain evidence="2 3">AG-77</strain>
    </source>
</reference>
<dbReference type="AlphaFoldDB" id="A0A197KDA5"/>
<evidence type="ECO:0000313" key="2">
    <source>
        <dbReference type="EMBL" id="OAQ34374.1"/>
    </source>
</evidence>
<keyword evidence="3" id="KW-1185">Reference proteome</keyword>
<evidence type="ECO:0000256" key="1">
    <source>
        <dbReference type="SAM" id="SignalP"/>
    </source>
</evidence>
<dbReference type="Proteomes" id="UP000078512">
    <property type="component" value="Unassembled WGS sequence"/>
</dbReference>
<gene>
    <name evidence="2" type="ORF">K457DRAFT_133415</name>
</gene>
<feature type="chain" id="PRO_5008276799" evidence="1">
    <location>
        <begin position="21"/>
        <end position="66"/>
    </location>
</feature>
<feature type="signal peptide" evidence="1">
    <location>
        <begin position="1"/>
        <end position="20"/>
    </location>
</feature>
<accession>A0A197KDA5</accession>
<protein>
    <submittedName>
        <fullName evidence="2">Uncharacterized protein</fullName>
    </submittedName>
</protein>
<sequence>MPEPFDFLAMFLLFIVAVFCLPPIRILPSSQQCSNKVDGLAMIDGEKAGLEPGKRKNLGIFRRDSW</sequence>
<name>A0A197KDA5_9FUNG</name>
<dbReference type="EMBL" id="KV442017">
    <property type="protein sequence ID" value="OAQ34374.1"/>
    <property type="molecule type" value="Genomic_DNA"/>
</dbReference>
<evidence type="ECO:0000313" key="3">
    <source>
        <dbReference type="Proteomes" id="UP000078512"/>
    </source>
</evidence>
<dbReference type="OrthoDB" id="2427805at2759"/>
<organism evidence="2 3">
    <name type="scientific">Linnemannia elongata AG-77</name>
    <dbReference type="NCBI Taxonomy" id="1314771"/>
    <lineage>
        <taxon>Eukaryota</taxon>
        <taxon>Fungi</taxon>
        <taxon>Fungi incertae sedis</taxon>
        <taxon>Mucoromycota</taxon>
        <taxon>Mortierellomycotina</taxon>
        <taxon>Mortierellomycetes</taxon>
        <taxon>Mortierellales</taxon>
        <taxon>Mortierellaceae</taxon>
        <taxon>Linnemannia</taxon>
    </lineage>
</organism>
<proteinExistence type="predicted"/>